<evidence type="ECO:0000256" key="7">
    <source>
        <dbReference type="SAM" id="SignalP"/>
    </source>
</evidence>
<feature type="signal peptide" evidence="7">
    <location>
        <begin position="1"/>
        <end position="16"/>
    </location>
</feature>
<proteinExistence type="predicted"/>
<dbReference type="Gene3D" id="3.10.320.10">
    <property type="entry name" value="Class II Histocompatibility Antigen, M Beta Chain, Chain B, domain 1"/>
    <property type="match status" value="1"/>
</dbReference>
<dbReference type="PANTHER" id="PTHR19944">
    <property type="entry name" value="MHC CLASS II-RELATED"/>
    <property type="match status" value="1"/>
</dbReference>
<accession>A0AAY5EGC9</accession>
<organism evidence="9 10">
    <name type="scientific">Electrophorus electricus</name>
    <name type="common">Electric eel</name>
    <name type="synonym">Gymnotus electricus</name>
    <dbReference type="NCBI Taxonomy" id="8005"/>
    <lineage>
        <taxon>Eukaryota</taxon>
        <taxon>Metazoa</taxon>
        <taxon>Chordata</taxon>
        <taxon>Craniata</taxon>
        <taxon>Vertebrata</taxon>
        <taxon>Euteleostomi</taxon>
        <taxon>Actinopterygii</taxon>
        <taxon>Neopterygii</taxon>
        <taxon>Teleostei</taxon>
        <taxon>Ostariophysi</taxon>
        <taxon>Gymnotiformes</taxon>
        <taxon>Gymnotoidei</taxon>
        <taxon>Gymnotidae</taxon>
        <taxon>Electrophorus</taxon>
    </lineage>
</organism>
<reference evidence="9" key="3">
    <citation type="submission" date="2025-09" db="UniProtKB">
        <authorList>
            <consortium name="Ensembl"/>
        </authorList>
    </citation>
    <scope>IDENTIFICATION</scope>
</reference>
<dbReference type="InterPro" id="IPR014745">
    <property type="entry name" value="MHC_II_a/b_N"/>
</dbReference>
<dbReference type="InterPro" id="IPR036179">
    <property type="entry name" value="Ig-like_dom_sf"/>
</dbReference>
<evidence type="ECO:0000256" key="1">
    <source>
        <dbReference type="ARBA" id="ARBA00004479"/>
    </source>
</evidence>
<dbReference type="InterPro" id="IPR003597">
    <property type="entry name" value="Ig_C1-set"/>
</dbReference>
<keyword evidence="6" id="KW-0472">Membrane</keyword>
<dbReference type="InterPro" id="IPR000353">
    <property type="entry name" value="MHC_II_b_N"/>
</dbReference>
<sequence>MFFNLQLLLVITAVLGTDGYYHYVIAECLSSSSALTDVVLIATFYFNKDPVLRFNSTVGEYVGFTELGVKNAEIWNKGPEVQQARAQLEGYCKNNLRIDYSAVLDKAVKPKVQLKSELQSDGSRPALLMCSAYDFYPPVIKISWLRDGQKVTSAVTSTEEMPEGDWFYQIHSQLDYIPKSGERISCVVEHASFQQPMVYDWDPSLPESERNKVAIGASGLVLGIVLSAAGFIYYKKKSTGQRNWELD</sequence>
<dbReference type="SMART" id="SM00921">
    <property type="entry name" value="MHC_II_beta"/>
    <property type="match status" value="1"/>
</dbReference>
<keyword evidence="7" id="KW-0732">Signal</keyword>
<evidence type="ECO:0000313" key="10">
    <source>
        <dbReference type="Proteomes" id="UP000314983"/>
    </source>
</evidence>
<dbReference type="InterPro" id="IPR013783">
    <property type="entry name" value="Ig-like_fold"/>
</dbReference>
<dbReference type="SMART" id="SM00407">
    <property type="entry name" value="IGc1"/>
    <property type="match status" value="1"/>
</dbReference>
<feature type="domain" description="Ig-like" evidence="8">
    <location>
        <begin position="110"/>
        <end position="198"/>
    </location>
</feature>
<evidence type="ECO:0000256" key="6">
    <source>
        <dbReference type="SAM" id="Phobius"/>
    </source>
</evidence>
<reference evidence="9" key="2">
    <citation type="submission" date="2025-08" db="UniProtKB">
        <authorList>
            <consortium name="Ensembl"/>
        </authorList>
    </citation>
    <scope>IDENTIFICATION</scope>
</reference>
<dbReference type="SUPFAM" id="SSF54452">
    <property type="entry name" value="MHC antigen-recognition domain"/>
    <property type="match status" value="1"/>
</dbReference>
<evidence type="ECO:0000256" key="5">
    <source>
        <dbReference type="ARBA" id="ARBA00023180"/>
    </source>
</evidence>
<keyword evidence="10" id="KW-1185">Reference proteome</keyword>
<evidence type="ECO:0000259" key="8">
    <source>
        <dbReference type="PROSITE" id="PS50835"/>
    </source>
</evidence>
<feature type="chain" id="PRO_5044346105" evidence="7">
    <location>
        <begin position="17"/>
        <end position="247"/>
    </location>
</feature>
<dbReference type="PROSITE" id="PS50835">
    <property type="entry name" value="IG_LIKE"/>
    <property type="match status" value="1"/>
</dbReference>
<dbReference type="GeneTree" id="ENSGT00950000183127"/>
<dbReference type="Pfam" id="PF07654">
    <property type="entry name" value="C1-set"/>
    <property type="match status" value="1"/>
</dbReference>
<protein>
    <submittedName>
        <fullName evidence="9">Major histocompatibility complex class II DHB</fullName>
    </submittedName>
</protein>
<dbReference type="AlphaFoldDB" id="A0AAY5EGC9"/>
<gene>
    <name evidence="9" type="primary">LOC113568076</name>
</gene>
<dbReference type="GO" id="GO:0006955">
    <property type="term" value="P:immune response"/>
    <property type="evidence" value="ECO:0007669"/>
    <property type="project" value="InterPro"/>
</dbReference>
<keyword evidence="5" id="KW-0325">Glycoprotein</keyword>
<keyword evidence="3 6" id="KW-1133">Transmembrane helix</keyword>
<reference evidence="9 10" key="1">
    <citation type="submission" date="2020-05" db="EMBL/GenBank/DDBJ databases">
        <title>Electrophorus electricus (electric eel) genome, fEleEle1, primary haplotype.</title>
        <authorList>
            <person name="Myers G."/>
            <person name="Meyer A."/>
            <person name="Fedrigo O."/>
            <person name="Formenti G."/>
            <person name="Rhie A."/>
            <person name="Tracey A."/>
            <person name="Sims Y."/>
            <person name="Jarvis E.D."/>
        </authorList>
    </citation>
    <scope>NUCLEOTIDE SEQUENCE [LARGE SCALE GENOMIC DNA]</scope>
</reference>
<keyword evidence="2 6" id="KW-0812">Transmembrane</keyword>
<comment type="subcellular location">
    <subcellularLocation>
        <location evidence="1">Membrane</location>
        <topology evidence="1">Single-pass type I membrane protein</topology>
    </subcellularLocation>
</comment>
<dbReference type="SUPFAM" id="SSF48726">
    <property type="entry name" value="Immunoglobulin"/>
    <property type="match status" value="1"/>
</dbReference>
<dbReference type="Pfam" id="PF00969">
    <property type="entry name" value="MHC_II_beta"/>
    <property type="match status" value="1"/>
</dbReference>
<dbReference type="Ensembl" id="ENSEEET00000064845.1">
    <property type="protein sequence ID" value="ENSEEEP00000056041.1"/>
    <property type="gene ID" value="ENSEEEG00000005539.2"/>
</dbReference>
<feature type="transmembrane region" description="Helical" evidence="6">
    <location>
        <begin position="213"/>
        <end position="234"/>
    </location>
</feature>
<evidence type="ECO:0000256" key="3">
    <source>
        <dbReference type="ARBA" id="ARBA00022989"/>
    </source>
</evidence>
<keyword evidence="4" id="KW-1015">Disulfide bond</keyword>
<dbReference type="InterPro" id="IPR007110">
    <property type="entry name" value="Ig-like_dom"/>
</dbReference>
<evidence type="ECO:0000256" key="2">
    <source>
        <dbReference type="ARBA" id="ARBA00022692"/>
    </source>
</evidence>
<name>A0AAY5EGC9_ELEEL</name>
<evidence type="ECO:0000256" key="4">
    <source>
        <dbReference type="ARBA" id="ARBA00023157"/>
    </source>
</evidence>
<dbReference type="InterPro" id="IPR050160">
    <property type="entry name" value="MHC/Immunoglobulin"/>
</dbReference>
<dbReference type="GO" id="GO:0042613">
    <property type="term" value="C:MHC class II protein complex"/>
    <property type="evidence" value="ECO:0007669"/>
    <property type="project" value="InterPro"/>
</dbReference>
<evidence type="ECO:0000313" key="9">
    <source>
        <dbReference type="Ensembl" id="ENSEEEP00000056041.1"/>
    </source>
</evidence>
<dbReference type="Proteomes" id="UP000314983">
    <property type="component" value="Chromosome 18"/>
</dbReference>
<dbReference type="PANTHER" id="PTHR19944:SF99">
    <property type="entry name" value="HLA CLASS II HISTOCOMPATIBILITY ANTIGEN, DRB1 BETA CHAIN"/>
    <property type="match status" value="1"/>
</dbReference>
<dbReference type="Gene3D" id="2.60.40.10">
    <property type="entry name" value="Immunoglobulins"/>
    <property type="match status" value="1"/>
</dbReference>
<dbReference type="InterPro" id="IPR011162">
    <property type="entry name" value="MHC_I/II-like_Ag-recog"/>
</dbReference>
<dbReference type="GO" id="GO:0019882">
    <property type="term" value="P:antigen processing and presentation"/>
    <property type="evidence" value="ECO:0007669"/>
    <property type="project" value="InterPro"/>
</dbReference>